<evidence type="ECO:0000313" key="2">
    <source>
        <dbReference type="Proteomes" id="UP000248329"/>
    </source>
</evidence>
<accession>A0AC61L6R1</accession>
<gene>
    <name evidence="1" type="ORF">C4B59_01900</name>
</gene>
<comment type="caution">
    <text evidence="1">The sequence shown here is derived from an EMBL/GenBank/DDBJ whole genome shotgun (WGS) entry which is preliminary data.</text>
</comment>
<keyword evidence="1" id="KW-0808">Transferase</keyword>
<evidence type="ECO:0000313" key="1">
    <source>
        <dbReference type="EMBL" id="PXF61996.1"/>
    </source>
</evidence>
<protein>
    <submittedName>
        <fullName evidence="1">Kae1-associated kinase Bud32</fullName>
    </submittedName>
</protein>
<keyword evidence="1" id="KW-0418">Kinase</keyword>
<dbReference type="Proteomes" id="UP000248329">
    <property type="component" value="Unassembled WGS sequence"/>
</dbReference>
<reference evidence="1" key="1">
    <citation type="submission" date="2018-01" db="EMBL/GenBank/DDBJ databases">
        <authorList>
            <person name="Krukenberg V."/>
        </authorList>
    </citation>
    <scope>NUCLEOTIDE SEQUENCE</scope>
    <source>
        <strain evidence="1">E20ANME2</strain>
    </source>
</reference>
<name>A0AC61L6R1_9EURY</name>
<proteinExistence type="predicted"/>
<dbReference type="EMBL" id="PQXF01000002">
    <property type="protein sequence ID" value="PXF61996.1"/>
    <property type="molecule type" value="Genomic_DNA"/>
</dbReference>
<sequence length="200" mass="22382">MNQQIAAGAEAVIERSGGRIIKRRVSKNYRTPELDTRIRVSRTRSEAKLISEARRCGVPTPIIYDVDTAEHTITMEFIEGPRMKDVLDPNMSERIGELVGRLHGCGIIHGDLTTSNLILHSDDGGDSGGRIYFIDFGLGYFEKNVEAQGVDVHVLFQTFVSTHGDPGLEEAFSRGYRRTFADADQVLTRVREIEARGRYL</sequence>
<organism evidence="1 2">
    <name type="scientific">Candidatus Methanogaster sp</name>
    <dbReference type="NCBI Taxonomy" id="3386292"/>
    <lineage>
        <taxon>Archaea</taxon>
        <taxon>Methanobacteriati</taxon>
        <taxon>Methanobacteriota</taxon>
        <taxon>Stenosarchaea group</taxon>
        <taxon>Methanomicrobia</taxon>
        <taxon>Methanosarcinales</taxon>
        <taxon>ANME-2 cluster</taxon>
        <taxon>Candidatus Methanogasteraceae</taxon>
        <taxon>Candidatus Methanogaster</taxon>
    </lineage>
</organism>